<gene>
    <name evidence="2" type="ORF">HMPREF9123_1306</name>
</gene>
<feature type="region of interest" description="Disordered" evidence="1">
    <location>
        <begin position="21"/>
        <end position="41"/>
    </location>
</feature>
<dbReference type="HOGENOM" id="CLU_3273170_0_0_4"/>
<protein>
    <submittedName>
        <fullName evidence="2">Uncharacterized protein</fullName>
    </submittedName>
</protein>
<dbReference type="Proteomes" id="UP000004105">
    <property type="component" value="Unassembled WGS sequence"/>
</dbReference>
<accession>F2BC51</accession>
<keyword evidence="3" id="KW-1185">Reference proteome</keyword>
<sequence>MPTNPGPSENDGGRLKAQLRRSQNHFSDGLLTGVRYGTPIS</sequence>
<proteinExistence type="predicted"/>
<organism evidence="2 3">
    <name type="scientific">Neisseria bacilliformis ATCC BAA-1200</name>
    <dbReference type="NCBI Taxonomy" id="888742"/>
    <lineage>
        <taxon>Bacteria</taxon>
        <taxon>Pseudomonadati</taxon>
        <taxon>Pseudomonadota</taxon>
        <taxon>Betaproteobacteria</taxon>
        <taxon>Neisseriales</taxon>
        <taxon>Neisseriaceae</taxon>
        <taxon>Neisseria</taxon>
    </lineage>
</organism>
<name>F2BC51_9NEIS</name>
<evidence type="ECO:0000313" key="3">
    <source>
        <dbReference type="Proteomes" id="UP000004105"/>
    </source>
</evidence>
<evidence type="ECO:0000256" key="1">
    <source>
        <dbReference type="SAM" id="MobiDB-lite"/>
    </source>
</evidence>
<evidence type="ECO:0000313" key="2">
    <source>
        <dbReference type="EMBL" id="EGF10997.1"/>
    </source>
</evidence>
<comment type="caution">
    <text evidence="2">The sequence shown here is derived from an EMBL/GenBank/DDBJ whole genome shotgun (WGS) entry which is preliminary data.</text>
</comment>
<reference evidence="2 3" key="1">
    <citation type="submission" date="2011-02" db="EMBL/GenBank/DDBJ databases">
        <authorList>
            <person name="Muzny D."/>
            <person name="Qin X."/>
            <person name="Deng J."/>
            <person name="Jiang H."/>
            <person name="Liu Y."/>
            <person name="Qu J."/>
            <person name="Song X.-Z."/>
            <person name="Zhang L."/>
            <person name="Thornton R."/>
            <person name="Coyle M."/>
            <person name="Francisco L."/>
            <person name="Jackson L."/>
            <person name="Javaid M."/>
            <person name="Korchina V."/>
            <person name="Kovar C."/>
            <person name="Mata R."/>
            <person name="Mathew T."/>
            <person name="Ngo R."/>
            <person name="Nguyen L."/>
            <person name="Nguyen N."/>
            <person name="Okwuonu G."/>
            <person name="Ongeri F."/>
            <person name="Pham C."/>
            <person name="Simmons D."/>
            <person name="Wilczek-Boney K."/>
            <person name="Hale W."/>
            <person name="Jakkamsetti A."/>
            <person name="Pham P."/>
            <person name="Ruth R."/>
            <person name="San Lucas F."/>
            <person name="Warren J."/>
            <person name="Zhang J."/>
            <person name="Zhao Z."/>
            <person name="Zhou C."/>
            <person name="Zhu D."/>
            <person name="Lee S."/>
            <person name="Bess C."/>
            <person name="Blankenburg K."/>
            <person name="Forbes L."/>
            <person name="Fu Q."/>
            <person name="Gubbala S."/>
            <person name="Hirani K."/>
            <person name="Jayaseelan J.C."/>
            <person name="Lara F."/>
            <person name="Munidasa M."/>
            <person name="Palculict T."/>
            <person name="Patil S."/>
            <person name="Pu L.-L."/>
            <person name="Saada N."/>
            <person name="Tang L."/>
            <person name="Weissenberger G."/>
            <person name="Zhu Y."/>
            <person name="Hemphill L."/>
            <person name="Shang Y."/>
            <person name="Youmans B."/>
            <person name="Ayvaz T."/>
            <person name="Ross M."/>
            <person name="Santibanez J."/>
            <person name="Aqrawi P."/>
            <person name="Gross S."/>
            <person name="Joshi V."/>
            <person name="Fowler G."/>
            <person name="Nazareth L."/>
            <person name="Reid J."/>
            <person name="Worley K."/>
            <person name="Petrosino J."/>
            <person name="Highlander S."/>
            <person name="Gibbs R."/>
        </authorList>
    </citation>
    <scope>NUCLEOTIDE SEQUENCE [LARGE SCALE GENOMIC DNA]</scope>
    <source>
        <strain evidence="2 3">ATCC BAA-1200</strain>
    </source>
</reference>
<dbReference type="EMBL" id="AFAY01000027">
    <property type="protein sequence ID" value="EGF10997.1"/>
    <property type="molecule type" value="Genomic_DNA"/>
</dbReference>
<dbReference type="AlphaFoldDB" id="F2BC51"/>